<evidence type="ECO:0000256" key="3">
    <source>
        <dbReference type="ARBA" id="ARBA00022737"/>
    </source>
</evidence>
<dbReference type="InterPro" id="IPR039999">
    <property type="entry name" value="LYAR"/>
</dbReference>
<dbReference type="InterPro" id="IPR014898">
    <property type="entry name" value="Znf_C2H2_LYAR"/>
</dbReference>
<dbReference type="STRING" id="133412.A0A1R1XYQ1"/>
<dbReference type="PANTHER" id="PTHR13100:SF10">
    <property type="entry name" value="CELL GROWTH-REGULATING NUCLEOLAR PROTEIN"/>
    <property type="match status" value="1"/>
</dbReference>
<evidence type="ECO:0000256" key="4">
    <source>
        <dbReference type="ARBA" id="ARBA00022771"/>
    </source>
</evidence>
<dbReference type="GO" id="GO:0008270">
    <property type="term" value="F:zinc ion binding"/>
    <property type="evidence" value="ECO:0007669"/>
    <property type="project" value="UniProtKB-KW"/>
</dbReference>
<accession>A0A1R1XYQ1</accession>
<feature type="compositionally biased region" description="Polar residues" evidence="9">
    <location>
        <begin position="104"/>
        <end position="114"/>
    </location>
</feature>
<dbReference type="AlphaFoldDB" id="A0A1R1XYQ1"/>
<keyword evidence="6" id="KW-0539">Nucleus</keyword>
<evidence type="ECO:0000256" key="6">
    <source>
        <dbReference type="ARBA" id="ARBA00023242"/>
    </source>
</evidence>
<comment type="similarity">
    <text evidence="7">Belongs to the UPF0743 family.</text>
</comment>
<dbReference type="SUPFAM" id="SSF57667">
    <property type="entry name" value="beta-beta-alpha zinc fingers"/>
    <property type="match status" value="2"/>
</dbReference>
<proteinExistence type="inferred from homology"/>
<dbReference type="FunFam" id="3.30.1490.490:FF:000001">
    <property type="entry name" value="cell growth-regulating nucleolar protein-like"/>
    <property type="match status" value="1"/>
</dbReference>
<evidence type="ECO:0000256" key="9">
    <source>
        <dbReference type="SAM" id="MobiDB-lite"/>
    </source>
</evidence>
<feature type="region of interest" description="Disordered" evidence="9">
    <location>
        <begin position="66"/>
        <end position="120"/>
    </location>
</feature>
<dbReference type="PANTHER" id="PTHR13100">
    <property type="entry name" value="CELL GROWTH-REGULATING NUCLEOLAR PROTEIN LYAR"/>
    <property type="match status" value="1"/>
</dbReference>
<feature type="compositionally biased region" description="Polar residues" evidence="9">
    <location>
        <begin position="186"/>
        <end position="196"/>
    </location>
</feature>
<keyword evidence="4 8" id="KW-0863">Zinc-finger</keyword>
<dbReference type="GO" id="GO:0000122">
    <property type="term" value="P:negative regulation of transcription by RNA polymerase II"/>
    <property type="evidence" value="ECO:0007669"/>
    <property type="project" value="TreeGrafter"/>
</dbReference>
<dbReference type="PROSITE" id="PS51804">
    <property type="entry name" value="ZF_C2HC_LYAR"/>
    <property type="match status" value="2"/>
</dbReference>
<evidence type="ECO:0000256" key="8">
    <source>
        <dbReference type="PROSITE-ProRule" id="PRU01145"/>
    </source>
</evidence>
<evidence type="ECO:0000256" key="7">
    <source>
        <dbReference type="ARBA" id="ARBA00061084"/>
    </source>
</evidence>
<keyword evidence="3" id="KW-0677">Repeat</keyword>
<keyword evidence="13" id="KW-1185">Reference proteome</keyword>
<evidence type="ECO:0000313" key="13">
    <source>
        <dbReference type="Proteomes" id="UP000187283"/>
    </source>
</evidence>
<dbReference type="EMBL" id="LSSN01001438">
    <property type="protein sequence ID" value="OMJ19646.1"/>
    <property type="molecule type" value="Genomic_DNA"/>
</dbReference>
<name>A0A1R1XYQ1_9FUNG</name>
<gene>
    <name evidence="12" type="ORF">AYI70_g4596</name>
    <name evidence="11" type="ORF">AYI70_g6216</name>
</gene>
<dbReference type="OrthoDB" id="21474at2759"/>
<evidence type="ECO:0000256" key="1">
    <source>
        <dbReference type="ARBA" id="ARBA00004123"/>
    </source>
</evidence>
<comment type="caution">
    <text evidence="12">The sequence shown here is derived from an EMBL/GenBank/DDBJ whole genome shotgun (WGS) entry which is preliminary data.</text>
</comment>
<keyword evidence="5" id="KW-0862">Zinc</keyword>
<protein>
    <submittedName>
        <fullName evidence="12">UPF0743 protein</fullName>
    </submittedName>
</protein>
<evidence type="ECO:0000256" key="2">
    <source>
        <dbReference type="ARBA" id="ARBA00022723"/>
    </source>
</evidence>
<feature type="region of interest" description="Disordered" evidence="9">
    <location>
        <begin position="166"/>
        <end position="228"/>
    </location>
</feature>
<dbReference type="EMBL" id="LSSN01002151">
    <property type="protein sequence ID" value="OMJ17057.1"/>
    <property type="molecule type" value="Genomic_DNA"/>
</dbReference>
<dbReference type="Proteomes" id="UP000187283">
    <property type="component" value="Unassembled WGS sequence"/>
</dbReference>
<dbReference type="Pfam" id="PF08790">
    <property type="entry name" value="zf-LYAR"/>
    <property type="match status" value="1"/>
</dbReference>
<evidence type="ECO:0000259" key="10">
    <source>
        <dbReference type="Pfam" id="PF08790"/>
    </source>
</evidence>
<evidence type="ECO:0000256" key="5">
    <source>
        <dbReference type="ARBA" id="ARBA00022833"/>
    </source>
</evidence>
<organism evidence="12 13">
    <name type="scientific">Smittium culicis</name>
    <dbReference type="NCBI Taxonomy" id="133412"/>
    <lineage>
        <taxon>Eukaryota</taxon>
        <taxon>Fungi</taxon>
        <taxon>Fungi incertae sedis</taxon>
        <taxon>Zoopagomycota</taxon>
        <taxon>Kickxellomycotina</taxon>
        <taxon>Harpellomycetes</taxon>
        <taxon>Harpellales</taxon>
        <taxon>Legeriomycetaceae</taxon>
        <taxon>Smittium</taxon>
    </lineage>
</organism>
<keyword evidence="2" id="KW-0479">Metal-binding</keyword>
<dbReference type="GO" id="GO:0003677">
    <property type="term" value="F:DNA binding"/>
    <property type="evidence" value="ECO:0007669"/>
    <property type="project" value="InterPro"/>
</dbReference>
<feature type="domain" description="Zinc finger C2H2 LYAR-type" evidence="10">
    <location>
        <begin position="30"/>
        <end position="57"/>
    </location>
</feature>
<comment type="subcellular location">
    <subcellularLocation>
        <location evidence="1">Nucleus</location>
    </subcellularLocation>
</comment>
<sequence>MVSFACNVCQETIKKPKLDIHKQRCRYASYSCIDCGVDFVGTNYRSHTSCVSENEKYMGKLYKPKNAKQPVKDNKPQNKNNKSVQDKAKNTNNNNSAAVEKKVNTQIKNTSKPSIFSKKGNGDLVEQLTTKAKELSTAQAKEMESLGMDIEGSRLAADAADSIKASVSETTSKKQKKNKKPVEDTSAGSDNTSNPNKKLKGNKEMVSANLVENGKETNSNENLEKDDKSKILKTIKEVAFETLSSTSKRDNNSSGLPLSKFLKKVTKISAKKLPEISLEKIKDTVNTASVSVSQDSIQIKWL</sequence>
<reference evidence="12 13" key="1">
    <citation type="submission" date="2017-01" db="EMBL/GenBank/DDBJ databases">
        <authorList>
            <person name="Mah S.A."/>
            <person name="Swanson W.J."/>
            <person name="Moy G.W."/>
            <person name="Vacquier V.D."/>
        </authorList>
    </citation>
    <scope>NUCLEOTIDE SEQUENCE [LARGE SCALE GENOMIC DNA]</scope>
    <source>
        <strain evidence="12 13">GSMNP</strain>
    </source>
</reference>
<dbReference type="GO" id="GO:0005730">
    <property type="term" value="C:nucleolus"/>
    <property type="evidence" value="ECO:0007669"/>
    <property type="project" value="TreeGrafter"/>
</dbReference>
<dbReference type="GO" id="GO:0006364">
    <property type="term" value="P:rRNA processing"/>
    <property type="evidence" value="ECO:0007669"/>
    <property type="project" value="TreeGrafter"/>
</dbReference>
<evidence type="ECO:0000313" key="12">
    <source>
        <dbReference type="EMBL" id="OMJ19646.1"/>
    </source>
</evidence>
<dbReference type="InterPro" id="IPR036236">
    <property type="entry name" value="Znf_C2H2_sf"/>
</dbReference>
<evidence type="ECO:0000313" key="11">
    <source>
        <dbReference type="EMBL" id="OMJ17057.1"/>
    </source>
</evidence>
<dbReference type="Gene3D" id="3.30.1490.490">
    <property type="match status" value="1"/>
</dbReference>